<sequence length="268" mass="29839">MSSDLSDTLQHDDSHEHEATAVLDDTQIQRLLDEANDLKLQGNEHFRKQSWDEALGVYRSALGKLPKRKVRAQTIEEKVRSREPEDTKGKGRDTGEEVDEVDQSSSPEPPAEPEPEPTELERECAKARAVLNSNIGACFVKLGDHKEVVHACTEALHDDPTYVRALQRRATSNEQIGSWSALSSAQEDYTKLLDLLPPTSPQLSETKRALLALKPRVEAAQKRETDEMLDKLKGLGNSILGNFGLSTNNFQFTPNGQGGYSMNFVRCQ</sequence>
<dbReference type="InterPro" id="IPR052769">
    <property type="entry name" value="TPR_domain_protein"/>
</dbReference>
<dbReference type="OrthoDB" id="1872379at2759"/>
<accession>A0A8K0URU9</accession>
<dbReference type="InterPro" id="IPR011990">
    <property type="entry name" value="TPR-like_helical_dom_sf"/>
</dbReference>
<reference evidence="2" key="1">
    <citation type="journal article" date="2021" name="New Phytol.">
        <title>Evolutionary innovations through gain and loss of genes in the ectomycorrhizal Boletales.</title>
        <authorList>
            <person name="Wu G."/>
            <person name="Miyauchi S."/>
            <person name="Morin E."/>
            <person name="Kuo A."/>
            <person name="Drula E."/>
            <person name="Varga T."/>
            <person name="Kohler A."/>
            <person name="Feng B."/>
            <person name="Cao Y."/>
            <person name="Lipzen A."/>
            <person name="Daum C."/>
            <person name="Hundley H."/>
            <person name="Pangilinan J."/>
            <person name="Johnson J."/>
            <person name="Barry K."/>
            <person name="LaButti K."/>
            <person name="Ng V."/>
            <person name="Ahrendt S."/>
            <person name="Min B."/>
            <person name="Choi I.G."/>
            <person name="Park H."/>
            <person name="Plett J.M."/>
            <person name="Magnuson J."/>
            <person name="Spatafora J.W."/>
            <person name="Nagy L.G."/>
            <person name="Henrissat B."/>
            <person name="Grigoriev I.V."/>
            <person name="Yang Z.L."/>
            <person name="Xu J."/>
            <person name="Martin F.M."/>
        </authorList>
    </citation>
    <scope>NUCLEOTIDE SEQUENCE</scope>
    <source>
        <strain evidence="2">KKN 215</strain>
    </source>
</reference>
<dbReference type="Gene3D" id="1.25.40.10">
    <property type="entry name" value="Tetratricopeptide repeat domain"/>
    <property type="match status" value="1"/>
</dbReference>
<gene>
    <name evidence="2" type="ORF">BXZ70DRAFT_1006396</name>
</gene>
<keyword evidence="3" id="KW-1185">Reference proteome</keyword>
<evidence type="ECO:0000313" key="3">
    <source>
        <dbReference type="Proteomes" id="UP000813824"/>
    </source>
</evidence>
<dbReference type="EMBL" id="JAEVFJ010000009">
    <property type="protein sequence ID" value="KAH8102476.1"/>
    <property type="molecule type" value="Genomic_DNA"/>
</dbReference>
<protein>
    <submittedName>
        <fullName evidence="2">TPR-like protein</fullName>
    </submittedName>
</protein>
<feature type="compositionally biased region" description="Basic and acidic residues" evidence="1">
    <location>
        <begin position="9"/>
        <end position="19"/>
    </location>
</feature>
<feature type="region of interest" description="Disordered" evidence="1">
    <location>
        <begin position="66"/>
        <end position="122"/>
    </location>
</feature>
<dbReference type="PANTHER" id="PTHR46014:SF1">
    <property type="entry name" value="TETRATRICOPEPTIDE REPEAT PROTEIN 1"/>
    <property type="match status" value="1"/>
</dbReference>
<dbReference type="SMART" id="SM00028">
    <property type="entry name" value="TPR"/>
    <property type="match status" value="2"/>
</dbReference>
<name>A0A8K0URU9_9AGAR</name>
<dbReference type="Proteomes" id="UP000813824">
    <property type="component" value="Unassembled WGS sequence"/>
</dbReference>
<comment type="caution">
    <text evidence="2">The sequence shown here is derived from an EMBL/GenBank/DDBJ whole genome shotgun (WGS) entry which is preliminary data.</text>
</comment>
<evidence type="ECO:0000313" key="2">
    <source>
        <dbReference type="EMBL" id="KAH8102476.1"/>
    </source>
</evidence>
<feature type="compositionally biased region" description="Basic and acidic residues" evidence="1">
    <location>
        <begin position="74"/>
        <end position="95"/>
    </location>
</feature>
<dbReference type="SUPFAM" id="SSF48452">
    <property type="entry name" value="TPR-like"/>
    <property type="match status" value="1"/>
</dbReference>
<evidence type="ECO:0000256" key="1">
    <source>
        <dbReference type="SAM" id="MobiDB-lite"/>
    </source>
</evidence>
<organism evidence="2 3">
    <name type="scientific">Cristinia sonorae</name>
    <dbReference type="NCBI Taxonomy" id="1940300"/>
    <lineage>
        <taxon>Eukaryota</taxon>
        <taxon>Fungi</taxon>
        <taxon>Dikarya</taxon>
        <taxon>Basidiomycota</taxon>
        <taxon>Agaricomycotina</taxon>
        <taxon>Agaricomycetes</taxon>
        <taxon>Agaricomycetidae</taxon>
        <taxon>Agaricales</taxon>
        <taxon>Pleurotineae</taxon>
        <taxon>Stephanosporaceae</taxon>
        <taxon>Cristinia</taxon>
    </lineage>
</organism>
<dbReference type="InterPro" id="IPR019734">
    <property type="entry name" value="TPR_rpt"/>
</dbReference>
<dbReference type="AlphaFoldDB" id="A0A8K0URU9"/>
<dbReference type="PANTHER" id="PTHR46014">
    <property type="entry name" value="TETRATRICOPEPTIDE REPEAT PROTEIN 1"/>
    <property type="match status" value="1"/>
</dbReference>
<feature type="region of interest" description="Disordered" evidence="1">
    <location>
        <begin position="1"/>
        <end position="24"/>
    </location>
</feature>
<proteinExistence type="predicted"/>